<gene>
    <name evidence="4" type="ORF">MERR_LOCUS37602</name>
</gene>
<feature type="region of interest" description="Disordered" evidence="2">
    <location>
        <begin position="190"/>
        <end position="219"/>
    </location>
</feature>
<keyword evidence="5" id="KW-1185">Reference proteome</keyword>
<proteinExistence type="predicted"/>
<dbReference type="Gene3D" id="4.10.60.10">
    <property type="entry name" value="Zinc finger, CCHC-type"/>
    <property type="match status" value="2"/>
</dbReference>
<organism evidence="4 5">
    <name type="scientific">Microthlaspi erraticum</name>
    <dbReference type="NCBI Taxonomy" id="1685480"/>
    <lineage>
        <taxon>Eukaryota</taxon>
        <taxon>Viridiplantae</taxon>
        <taxon>Streptophyta</taxon>
        <taxon>Embryophyta</taxon>
        <taxon>Tracheophyta</taxon>
        <taxon>Spermatophyta</taxon>
        <taxon>Magnoliopsida</taxon>
        <taxon>eudicotyledons</taxon>
        <taxon>Gunneridae</taxon>
        <taxon>Pentapetalae</taxon>
        <taxon>rosids</taxon>
        <taxon>malvids</taxon>
        <taxon>Brassicales</taxon>
        <taxon>Brassicaceae</taxon>
        <taxon>Coluteocarpeae</taxon>
        <taxon>Microthlaspi</taxon>
    </lineage>
</organism>
<dbReference type="AlphaFoldDB" id="A0A6D2K1L5"/>
<evidence type="ECO:0000313" key="4">
    <source>
        <dbReference type="EMBL" id="CAA7050367.1"/>
    </source>
</evidence>
<keyword evidence="1" id="KW-0862">Zinc</keyword>
<evidence type="ECO:0000259" key="3">
    <source>
        <dbReference type="PROSITE" id="PS50158"/>
    </source>
</evidence>
<dbReference type="PANTHER" id="PTHR34482">
    <property type="entry name" value="DNA DAMAGE-INDUCIBLE PROTEIN 1-LIKE"/>
    <property type="match status" value="1"/>
</dbReference>
<dbReference type="GO" id="GO:0003676">
    <property type="term" value="F:nucleic acid binding"/>
    <property type="evidence" value="ECO:0007669"/>
    <property type="project" value="InterPro"/>
</dbReference>
<dbReference type="InterPro" id="IPR001878">
    <property type="entry name" value="Znf_CCHC"/>
</dbReference>
<accession>A0A6D2K1L5</accession>
<feature type="compositionally biased region" description="Low complexity" evidence="2">
    <location>
        <begin position="334"/>
        <end position="347"/>
    </location>
</feature>
<feature type="compositionally biased region" description="Basic and acidic residues" evidence="2">
    <location>
        <begin position="1"/>
        <end position="16"/>
    </location>
</feature>
<dbReference type="SMART" id="SM00343">
    <property type="entry name" value="ZnF_C2HC"/>
    <property type="match status" value="2"/>
</dbReference>
<feature type="region of interest" description="Disordered" evidence="2">
    <location>
        <begin position="334"/>
        <end position="370"/>
    </location>
</feature>
<dbReference type="GO" id="GO:0008270">
    <property type="term" value="F:zinc ion binding"/>
    <property type="evidence" value="ECO:0007669"/>
    <property type="project" value="UniProtKB-KW"/>
</dbReference>
<sequence length="370" mass="42385">MHDIRVDNEDHERTHEYMPAPDSQTDDLDYDYSERRDYSMSPYSSSIHTHGSRPQNYLRKDALNWWESVDRQKGQYVNTWEKFKHEFEQKYFQPEARDRLPQEFLRLEQGEKSLRAYEAEFMRLQRYASYCNEDDKALVRQFMQGLKPEIGGRLQSVIFTNPHEVIERAVNVETYLQKEKAAWNKRKMEFNATTKSKKGGQSSNQGKPHKGNQKSGNGDRGCYPCGEKGHFSRNCPRSFKTTESLMHVRCYLCGEFGHYATSCPNRVVGTAGGSGKQNAPPRPMKVSPAKRLTSSGLLEHSGAYGHEEHGGTWHMEAAQLDTQRKKGEAILKTSSTVYSTNRSSSSTRPAKLQLDRAGSQSQTRKMLLPP</sequence>
<dbReference type="InterPro" id="IPR036875">
    <property type="entry name" value="Znf_CCHC_sf"/>
</dbReference>
<name>A0A6D2K1L5_9BRAS</name>
<dbReference type="SUPFAM" id="SSF57756">
    <property type="entry name" value="Retrovirus zinc finger-like domains"/>
    <property type="match status" value="1"/>
</dbReference>
<keyword evidence="1" id="KW-0863">Zinc-finger</keyword>
<dbReference type="PROSITE" id="PS50158">
    <property type="entry name" value="ZF_CCHC"/>
    <property type="match status" value="2"/>
</dbReference>
<dbReference type="Pfam" id="PF00098">
    <property type="entry name" value="zf-CCHC"/>
    <property type="match status" value="2"/>
</dbReference>
<dbReference type="PANTHER" id="PTHR34482:SF49">
    <property type="entry name" value="RETROTRANSPOSON GAG DOMAIN-CONTAINING PROTEIN"/>
    <property type="match status" value="1"/>
</dbReference>
<feature type="domain" description="CCHC-type" evidence="3">
    <location>
        <begin position="249"/>
        <end position="265"/>
    </location>
</feature>
<evidence type="ECO:0000256" key="1">
    <source>
        <dbReference type="PROSITE-ProRule" id="PRU00047"/>
    </source>
</evidence>
<keyword evidence="1" id="KW-0479">Metal-binding</keyword>
<evidence type="ECO:0000256" key="2">
    <source>
        <dbReference type="SAM" id="MobiDB-lite"/>
    </source>
</evidence>
<dbReference type="OrthoDB" id="8026949at2759"/>
<reference evidence="4" key="1">
    <citation type="submission" date="2020-01" db="EMBL/GenBank/DDBJ databases">
        <authorList>
            <person name="Mishra B."/>
        </authorList>
    </citation>
    <scope>NUCLEOTIDE SEQUENCE [LARGE SCALE GENOMIC DNA]</scope>
</reference>
<feature type="region of interest" description="Disordered" evidence="2">
    <location>
        <begin position="1"/>
        <end position="27"/>
    </location>
</feature>
<dbReference type="InterPro" id="IPR005162">
    <property type="entry name" value="Retrotrans_gag_dom"/>
</dbReference>
<feature type="compositionally biased region" description="Polar residues" evidence="2">
    <location>
        <begin position="191"/>
        <end position="206"/>
    </location>
</feature>
<dbReference type="EMBL" id="CACVBM020001447">
    <property type="protein sequence ID" value="CAA7050367.1"/>
    <property type="molecule type" value="Genomic_DNA"/>
</dbReference>
<dbReference type="Pfam" id="PF03732">
    <property type="entry name" value="Retrotrans_gag"/>
    <property type="match status" value="1"/>
</dbReference>
<evidence type="ECO:0000313" key="5">
    <source>
        <dbReference type="Proteomes" id="UP000467841"/>
    </source>
</evidence>
<feature type="domain" description="CCHC-type" evidence="3">
    <location>
        <begin position="222"/>
        <end position="237"/>
    </location>
</feature>
<protein>
    <recommendedName>
        <fullName evidence="3">CCHC-type domain-containing protein</fullName>
    </recommendedName>
</protein>
<dbReference type="Proteomes" id="UP000467841">
    <property type="component" value="Unassembled WGS sequence"/>
</dbReference>
<comment type="caution">
    <text evidence="4">The sequence shown here is derived from an EMBL/GenBank/DDBJ whole genome shotgun (WGS) entry which is preliminary data.</text>
</comment>